<dbReference type="OrthoDB" id="202825at2759"/>
<dbReference type="EMBL" id="BNCP01000006">
    <property type="protein sequence ID" value="GIL74339.1"/>
    <property type="molecule type" value="Genomic_DNA"/>
</dbReference>
<dbReference type="GO" id="GO:0036064">
    <property type="term" value="C:ciliary basal body"/>
    <property type="evidence" value="ECO:0007669"/>
    <property type="project" value="TreeGrafter"/>
</dbReference>
<evidence type="ECO:0000256" key="4">
    <source>
        <dbReference type="ARBA" id="ARBA00041448"/>
    </source>
</evidence>
<feature type="compositionally biased region" description="Low complexity" evidence="6">
    <location>
        <begin position="517"/>
        <end position="537"/>
    </location>
</feature>
<sequence length="991" mass="106520">MCDPNLCRWRVILNLVLTLTIAMPSKFTRFSEAADHRFANVSIRVWLDTAFFSSEEVQILKDLITNSSGRMVISGETHGAFLSTKGAYVPQSWDLYWTVRRACHSVLGAIAPPKRVNCVPGVEAVAHKQPLVRTMQEAYGEAAFDYIPRSYMLPSQYWVWRSWTQRSSSPPEVPWVLKANDHRGRGVRVMRQKQAQRQALRGSGARVAGDTATQTGFVLVQSYVQRQFLYDNRPSYLRLWVVVTSVRPLRAYLFRGGVLVFGDRLGPSGRGRGGSATAARQGTSSQRSSRRLLSQLREAAQTQSPWMDRAARDSWNSNDSNIRRHLHQKQQEQHLGLGKNPQQYEMHQVNYWTISGEKVHPWTVGQLRRHVEAVHPNDPKIFERMWAHAGASVGMVLASAARRMRTAARGLAALEGSGFEVLGIDFLLNATLHPTLVEVNALPSLARLRLAPGDPVHAAAGGSTDGLAAGRADSPTHTAQPGPTPPFDLEKERFLHHMLRLIGMPIGPPPFRGGDFNTNTTGAADPAAATPTAGAGASREAASPSVGGVLRAMVALLRPPNNETADLQAFLSLHLPLDVAAAEMALPNLRSLLCPVPAAWGPAPGWPVVETETVAVESTGSGSRRLVAAATAQDAARQHPELIAERMPMGWGDMKRHVALGQVPKRSEGSGGGGIAQQGNGATRANDPTPLQRVQYSDSNAAAAASAKTAIMAAALGLDGTARISLSERTAPEQTDDSPALRRQSLQGATAMEAVKRGGGRRVLIEDSASWASGHDGGDGTAGAQMQQPCRRRCYDWDVLAAIADTEYELQQNLDFDPIFPLAAAHDLNRAALQAAERVAAAGMQTSQTREEARGSSGIGSSSGSGSTGSASGSETFAGSALLGPQTGLQKLQTGLNFVRESITSVSMDMMRSMRYMTTTPYVLARTALPYSRIDAALGAYEAVRRRGGSCLARISANKAAAAVESSTCAVQVLQDTLAELCSGRMKPEQG</sequence>
<comment type="catalytic activity">
    <reaction evidence="5">
        <text>L-glutamyl-[protein] + L-glutamate + ATP = gamma-L-glutamyl-L-glutamyl-[protein] + ADP + phosphate + H(+)</text>
        <dbReference type="Rhea" id="RHEA:60144"/>
        <dbReference type="Rhea" id="RHEA-COMP:10208"/>
        <dbReference type="Rhea" id="RHEA-COMP:15517"/>
        <dbReference type="ChEBI" id="CHEBI:15378"/>
        <dbReference type="ChEBI" id="CHEBI:29973"/>
        <dbReference type="ChEBI" id="CHEBI:29985"/>
        <dbReference type="ChEBI" id="CHEBI:30616"/>
        <dbReference type="ChEBI" id="CHEBI:43474"/>
        <dbReference type="ChEBI" id="CHEBI:143622"/>
        <dbReference type="ChEBI" id="CHEBI:456216"/>
    </reaction>
    <physiologicalReaction direction="left-to-right" evidence="5">
        <dbReference type="Rhea" id="RHEA:60145"/>
    </physiologicalReaction>
</comment>
<dbReference type="GO" id="GO:0070740">
    <property type="term" value="F:tubulin-glutamic acid ligase activity"/>
    <property type="evidence" value="ECO:0007669"/>
    <property type="project" value="TreeGrafter"/>
</dbReference>
<dbReference type="Proteomes" id="UP000747110">
    <property type="component" value="Unassembled WGS sequence"/>
</dbReference>
<dbReference type="PANTHER" id="PTHR12241:SF145">
    <property type="entry name" value="TUBULIN POLYGLUTAMYLASE TTLL5"/>
    <property type="match status" value="1"/>
</dbReference>
<dbReference type="SUPFAM" id="SSF56059">
    <property type="entry name" value="Glutathione synthetase ATP-binding domain-like"/>
    <property type="match status" value="1"/>
</dbReference>
<feature type="compositionally biased region" description="Low complexity" evidence="6">
    <location>
        <begin position="868"/>
        <end position="877"/>
    </location>
</feature>
<evidence type="ECO:0000256" key="6">
    <source>
        <dbReference type="SAM" id="MobiDB-lite"/>
    </source>
</evidence>
<dbReference type="AlphaFoldDB" id="A0A8J4C2R8"/>
<comment type="caution">
    <text evidence="8">The sequence shown here is derived from an EMBL/GenBank/DDBJ whole genome shotgun (WGS) entry which is preliminary data.</text>
</comment>
<accession>A0A8J4C2R8</accession>
<feature type="compositionally biased region" description="Low complexity" evidence="6">
    <location>
        <begin position="275"/>
        <end position="291"/>
    </location>
</feature>
<feature type="compositionally biased region" description="Gly residues" evidence="6">
    <location>
        <begin position="857"/>
        <end position="867"/>
    </location>
</feature>
<feature type="chain" id="PRO_5035303196" description="Tubulin--tyrosine ligase-like protein 5" evidence="7">
    <location>
        <begin position="23"/>
        <end position="991"/>
    </location>
</feature>
<protein>
    <recommendedName>
        <fullName evidence="4">Tubulin--tyrosine ligase-like protein 5</fullName>
    </recommendedName>
</protein>
<dbReference type="PANTHER" id="PTHR12241">
    <property type="entry name" value="TUBULIN POLYGLUTAMYLASE"/>
    <property type="match status" value="1"/>
</dbReference>
<feature type="region of interest" description="Disordered" evidence="6">
    <location>
        <begin position="457"/>
        <end position="485"/>
    </location>
</feature>
<feature type="region of interest" description="Disordered" evidence="6">
    <location>
        <begin position="664"/>
        <end position="692"/>
    </location>
</feature>
<dbReference type="InterPro" id="IPR004344">
    <property type="entry name" value="TTL/TTLL_fam"/>
</dbReference>
<feature type="signal peptide" evidence="7">
    <location>
        <begin position="1"/>
        <end position="22"/>
    </location>
</feature>
<dbReference type="PROSITE" id="PS51221">
    <property type="entry name" value="TTL"/>
    <property type="match status" value="1"/>
</dbReference>
<keyword evidence="7" id="KW-0732">Signal</keyword>
<evidence type="ECO:0000256" key="2">
    <source>
        <dbReference type="ARBA" id="ARBA00022741"/>
    </source>
</evidence>
<proteinExistence type="predicted"/>
<evidence type="ECO:0000256" key="1">
    <source>
        <dbReference type="ARBA" id="ARBA00022598"/>
    </source>
</evidence>
<evidence type="ECO:0000256" key="3">
    <source>
        <dbReference type="ARBA" id="ARBA00022840"/>
    </source>
</evidence>
<dbReference type="GO" id="GO:0015631">
    <property type="term" value="F:tubulin binding"/>
    <property type="evidence" value="ECO:0007669"/>
    <property type="project" value="TreeGrafter"/>
</dbReference>
<feature type="region of interest" description="Disordered" evidence="6">
    <location>
        <begin position="842"/>
        <end position="877"/>
    </location>
</feature>
<dbReference type="Gene3D" id="3.30.470.20">
    <property type="entry name" value="ATP-grasp fold, B domain"/>
    <property type="match status" value="1"/>
</dbReference>
<keyword evidence="9" id="KW-1185">Reference proteome</keyword>
<keyword evidence="1" id="KW-0436">Ligase</keyword>
<keyword evidence="3" id="KW-0067">ATP-binding</keyword>
<dbReference type="GO" id="GO:0000226">
    <property type="term" value="P:microtubule cytoskeleton organization"/>
    <property type="evidence" value="ECO:0007669"/>
    <property type="project" value="TreeGrafter"/>
</dbReference>
<feature type="region of interest" description="Disordered" evidence="6">
    <location>
        <begin position="266"/>
        <end position="291"/>
    </location>
</feature>
<name>A0A8J4C2R8_9CHLO</name>
<dbReference type="GO" id="GO:0005524">
    <property type="term" value="F:ATP binding"/>
    <property type="evidence" value="ECO:0007669"/>
    <property type="project" value="UniProtKB-KW"/>
</dbReference>
<dbReference type="Pfam" id="PF03133">
    <property type="entry name" value="TTL"/>
    <property type="match status" value="2"/>
</dbReference>
<keyword evidence="2" id="KW-0547">Nucleotide-binding</keyword>
<evidence type="ECO:0000313" key="9">
    <source>
        <dbReference type="Proteomes" id="UP000747110"/>
    </source>
</evidence>
<evidence type="ECO:0000313" key="8">
    <source>
        <dbReference type="EMBL" id="GIL74339.1"/>
    </source>
</evidence>
<organism evidence="8 9">
    <name type="scientific">Volvox reticuliferus</name>
    <dbReference type="NCBI Taxonomy" id="1737510"/>
    <lineage>
        <taxon>Eukaryota</taxon>
        <taxon>Viridiplantae</taxon>
        <taxon>Chlorophyta</taxon>
        <taxon>core chlorophytes</taxon>
        <taxon>Chlorophyceae</taxon>
        <taxon>CS clade</taxon>
        <taxon>Chlamydomonadales</taxon>
        <taxon>Volvocaceae</taxon>
        <taxon>Volvox</taxon>
    </lineage>
</organism>
<reference evidence="8" key="1">
    <citation type="journal article" date="2021" name="Proc. Natl. Acad. Sci. U.S.A.">
        <title>Three genomes in the algal genus Volvox reveal the fate of a haploid sex-determining region after a transition to homothallism.</title>
        <authorList>
            <person name="Yamamoto K."/>
            <person name="Hamaji T."/>
            <person name="Kawai-Toyooka H."/>
            <person name="Matsuzaki R."/>
            <person name="Takahashi F."/>
            <person name="Nishimura Y."/>
            <person name="Kawachi M."/>
            <person name="Noguchi H."/>
            <person name="Minakuchi Y."/>
            <person name="Umen J.G."/>
            <person name="Toyoda A."/>
            <person name="Nozaki H."/>
        </authorList>
    </citation>
    <scope>NUCLEOTIDE SEQUENCE</scope>
    <source>
        <strain evidence="8">NIES-3786</strain>
    </source>
</reference>
<evidence type="ECO:0000256" key="5">
    <source>
        <dbReference type="ARBA" id="ARBA00049274"/>
    </source>
</evidence>
<feature type="region of interest" description="Disordered" evidence="6">
    <location>
        <begin position="510"/>
        <end position="541"/>
    </location>
</feature>
<evidence type="ECO:0000256" key="7">
    <source>
        <dbReference type="SAM" id="SignalP"/>
    </source>
</evidence>
<gene>
    <name evidence="8" type="ORF">Vretifemale_4386</name>
</gene>